<keyword evidence="7" id="KW-0411">Iron-sulfur</keyword>
<dbReference type="PANTHER" id="PTHR47354">
    <property type="entry name" value="NADH OXIDOREDUCTASE HCR"/>
    <property type="match status" value="1"/>
</dbReference>
<dbReference type="STRING" id="115433.SAMN05421835_1091"/>
<evidence type="ECO:0000259" key="8">
    <source>
        <dbReference type="PROSITE" id="PS51085"/>
    </source>
</evidence>
<accession>A0A1I3UCP6</accession>
<proteinExistence type="predicted"/>
<evidence type="ECO:0000259" key="9">
    <source>
        <dbReference type="PROSITE" id="PS51384"/>
    </source>
</evidence>
<dbReference type="InterPro" id="IPR017927">
    <property type="entry name" value="FAD-bd_FR_type"/>
</dbReference>
<keyword evidence="11" id="KW-1185">Reference proteome</keyword>
<dbReference type="PROSITE" id="PS00197">
    <property type="entry name" value="2FE2S_FER_1"/>
    <property type="match status" value="1"/>
</dbReference>
<name>A0A1I3UCP6_9PSEU</name>
<dbReference type="PANTHER" id="PTHR47354:SF1">
    <property type="entry name" value="CARNITINE MONOOXYGENASE REDUCTASE SUBUNIT"/>
    <property type="match status" value="1"/>
</dbReference>
<evidence type="ECO:0000256" key="6">
    <source>
        <dbReference type="ARBA" id="ARBA00023004"/>
    </source>
</evidence>
<dbReference type="SUPFAM" id="SSF52343">
    <property type="entry name" value="Ferredoxin reductase-like, C-terminal NADP-linked domain"/>
    <property type="match status" value="1"/>
</dbReference>
<keyword evidence="3" id="KW-0001">2Fe-2S</keyword>
<sequence length="317" mass="34580">MTGHSNSFFDTVVSERRQEAENVISLALSPASDAALPPWAPGAHIDVRLPSGVIRQYSLCGTGENNYTIAVLRDPNSRGGSIEIHDAVPVGTVLAIRHPRNKFPLVEASDYVFLAGGIGITPILSMVRHLDAIRKPWTLHYGGRSRSTMAFLGELERMNGTTLIVPEDECGLLDLPTILSSTAHETAIYCCGPAGLIQAVNELCNHFSRKDNLYTERFTASGFPTSDSSSTFEVRLARSGFSVFVRPEQSILEAVREVVADVPSSCEDGYCGTCETRVLEGVPDHHDDYLSDEERASNERMMICVGRAKTPLIVLDI</sequence>
<evidence type="ECO:0000256" key="7">
    <source>
        <dbReference type="ARBA" id="ARBA00023014"/>
    </source>
</evidence>
<dbReference type="GO" id="GO:0051537">
    <property type="term" value="F:2 iron, 2 sulfur cluster binding"/>
    <property type="evidence" value="ECO:0007669"/>
    <property type="project" value="UniProtKB-KW"/>
</dbReference>
<dbReference type="Gene3D" id="3.10.20.30">
    <property type="match status" value="1"/>
</dbReference>
<dbReference type="GO" id="GO:0016491">
    <property type="term" value="F:oxidoreductase activity"/>
    <property type="evidence" value="ECO:0007669"/>
    <property type="project" value="UniProtKB-KW"/>
</dbReference>
<dbReference type="PRINTS" id="PR00409">
    <property type="entry name" value="PHDIOXRDTASE"/>
</dbReference>
<dbReference type="EMBL" id="FORP01000009">
    <property type="protein sequence ID" value="SFJ81298.1"/>
    <property type="molecule type" value="Genomic_DNA"/>
</dbReference>
<dbReference type="OrthoDB" id="3807506at2"/>
<gene>
    <name evidence="10" type="ORF">SAMN05421835_1091</name>
</gene>
<comment type="cofactor">
    <cofactor evidence="1">
        <name>FAD</name>
        <dbReference type="ChEBI" id="CHEBI:57692"/>
    </cofactor>
</comment>
<dbReference type="PROSITE" id="PS51384">
    <property type="entry name" value="FAD_FR"/>
    <property type="match status" value="1"/>
</dbReference>
<evidence type="ECO:0000256" key="5">
    <source>
        <dbReference type="ARBA" id="ARBA00023002"/>
    </source>
</evidence>
<organism evidence="10 11">
    <name type="scientific">Amycolatopsis sacchari</name>
    <dbReference type="NCBI Taxonomy" id="115433"/>
    <lineage>
        <taxon>Bacteria</taxon>
        <taxon>Bacillati</taxon>
        <taxon>Actinomycetota</taxon>
        <taxon>Actinomycetes</taxon>
        <taxon>Pseudonocardiales</taxon>
        <taxon>Pseudonocardiaceae</taxon>
        <taxon>Amycolatopsis</taxon>
    </lineage>
</organism>
<dbReference type="InterPro" id="IPR001041">
    <property type="entry name" value="2Fe-2S_ferredoxin-type"/>
</dbReference>
<feature type="domain" description="2Fe-2S ferredoxin-type" evidence="8">
    <location>
        <begin position="232"/>
        <end position="317"/>
    </location>
</feature>
<dbReference type="InterPro" id="IPR012675">
    <property type="entry name" value="Beta-grasp_dom_sf"/>
</dbReference>
<keyword evidence="6" id="KW-0408">Iron</keyword>
<keyword evidence="2" id="KW-0285">Flavoprotein</keyword>
<dbReference type="InterPro" id="IPR036010">
    <property type="entry name" value="2Fe-2S_ferredoxin-like_sf"/>
</dbReference>
<evidence type="ECO:0000256" key="4">
    <source>
        <dbReference type="ARBA" id="ARBA00022723"/>
    </source>
</evidence>
<evidence type="ECO:0000256" key="2">
    <source>
        <dbReference type="ARBA" id="ARBA00022630"/>
    </source>
</evidence>
<evidence type="ECO:0000313" key="10">
    <source>
        <dbReference type="EMBL" id="SFJ81298.1"/>
    </source>
</evidence>
<dbReference type="GO" id="GO:0046872">
    <property type="term" value="F:metal ion binding"/>
    <property type="evidence" value="ECO:0007669"/>
    <property type="project" value="UniProtKB-KW"/>
</dbReference>
<dbReference type="CDD" id="cd06185">
    <property type="entry name" value="PDR_like"/>
    <property type="match status" value="1"/>
</dbReference>
<evidence type="ECO:0000256" key="1">
    <source>
        <dbReference type="ARBA" id="ARBA00001974"/>
    </source>
</evidence>
<protein>
    <submittedName>
        <fullName evidence="10">Ferredoxin-NADP reductase</fullName>
    </submittedName>
</protein>
<dbReference type="Gene3D" id="2.40.30.10">
    <property type="entry name" value="Translation factors"/>
    <property type="match status" value="1"/>
</dbReference>
<dbReference type="InterPro" id="IPR017938">
    <property type="entry name" value="Riboflavin_synthase-like_b-brl"/>
</dbReference>
<evidence type="ECO:0000313" key="11">
    <source>
        <dbReference type="Proteomes" id="UP000199025"/>
    </source>
</evidence>
<dbReference type="SUPFAM" id="SSF54292">
    <property type="entry name" value="2Fe-2S ferredoxin-like"/>
    <property type="match status" value="1"/>
</dbReference>
<keyword evidence="4" id="KW-0479">Metal-binding</keyword>
<dbReference type="InterPro" id="IPR050415">
    <property type="entry name" value="MRET"/>
</dbReference>
<dbReference type="InterPro" id="IPR039261">
    <property type="entry name" value="FNR_nucleotide-bd"/>
</dbReference>
<reference evidence="10 11" key="1">
    <citation type="submission" date="2016-10" db="EMBL/GenBank/DDBJ databases">
        <authorList>
            <person name="de Groot N.N."/>
        </authorList>
    </citation>
    <scope>NUCLEOTIDE SEQUENCE [LARGE SCALE GENOMIC DNA]</scope>
    <source>
        <strain evidence="10 11">DSM 44468</strain>
    </source>
</reference>
<dbReference type="PROSITE" id="PS51085">
    <property type="entry name" value="2FE2S_FER_2"/>
    <property type="match status" value="1"/>
</dbReference>
<feature type="domain" description="FAD-binding FR-type" evidence="9">
    <location>
        <begin position="6"/>
        <end position="106"/>
    </location>
</feature>
<dbReference type="RefSeq" id="WP_091508458.1">
    <property type="nucleotide sequence ID" value="NZ_CBDQZW010000008.1"/>
</dbReference>
<dbReference type="Proteomes" id="UP000199025">
    <property type="component" value="Unassembled WGS sequence"/>
</dbReference>
<dbReference type="InterPro" id="IPR006058">
    <property type="entry name" value="2Fe2S_fd_BS"/>
</dbReference>
<evidence type="ECO:0000256" key="3">
    <source>
        <dbReference type="ARBA" id="ARBA00022714"/>
    </source>
</evidence>
<dbReference type="Pfam" id="PF00111">
    <property type="entry name" value="Fer2"/>
    <property type="match status" value="1"/>
</dbReference>
<dbReference type="AlphaFoldDB" id="A0A1I3UCP6"/>
<dbReference type="Gene3D" id="3.40.50.80">
    <property type="entry name" value="Nucleotide-binding domain of ferredoxin-NADP reductase (FNR) module"/>
    <property type="match status" value="1"/>
</dbReference>
<keyword evidence="5" id="KW-0560">Oxidoreductase</keyword>
<dbReference type="SUPFAM" id="SSF63380">
    <property type="entry name" value="Riboflavin synthase domain-like"/>
    <property type="match status" value="1"/>
</dbReference>
<dbReference type="CDD" id="cd00207">
    <property type="entry name" value="fer2"/>
    <property type="match status" value="1"/>
</dbReference>